<evidence type="ECO:0000313" key="2">
    <source>
        <dbReference type="EMBL" id="KAK6363589.1"/>
    </source>
</evidence>
<gene>
    <name evidence="2" type="ORF">TWF730_001013</name>
</gene>
<reference evidence="2 3" key="1">
    <citation type="submission" date="2019-10" db="EMBL/GenBank/DDBJ databases">
        <authorList>
            <person name="Palmer J.M."/>
        </authorList>
    </citation>
    <scope>NUCLEOTIDE SEQUENCE [LARGE SCALE GENOMIC DNA]</scope>
    <source>
        <strain evidence="2 3">TWF730</strain>
    </source>
</reference>
<dbReference type="EMBL" id="JAVHNS010000001">
    <property type="protein sequence ID" value="KAK6363589.1"/>
    <property type="molecule type" value="Genomic_DNA"/>
</dbReference>
<feature type="region of interest" description="Disordered" evidence="1">
    <location>
        <begin position="153"/>
        <end position="186"/>
    </location>
</feature>
<dbReference type="Pfam" id="PF12223">
    <property type="entry name" value="DUF3602"/>
    <property type="match status" value="1"/>
</dbReference>
<dbReference type="PANTHER" id="PTHR34693:SF1">
    <property type="entry name" value="PROTEIN PAR32"/>
    <property type="match status" value="1"/>
</dbReference>
<feature type="compositionally biased region" description="Polar residues" evidence="1">
    <location>
        <begin position="87"/>
        <end position="98"/>
    </location>
</feature>
<evidence type="ECO:0000313" key="3">
    <source>
        <dbReference type="Proteomes" id="UP001373714"/>
    </source>
</evidence>
<feature type="region of interest" description="Disordered" evidence="1">
    <location>
        <begin position="87"/>
        <end position="120"/>
    </location>
</feature>
<feature type="compositionally biased region" description="Basic and acidic residues" evidence="1">
    <location>
        <begin position="171"/>
        <end position="186"/>
    </location>
</feature>
<accession>A0AAV9VND8</accession>
<keyword evidence="3" id="KW-1185">Reference proteome</keyword>
<dbReference type="InterPro" id="IPR053203">
    <property type="entry name" value="Cisplatin_resist-associated"/>
</dbReference>
<name>A0AAV9VND8_9PEZI</name>
<organism evidence="2 3">
    <name type="scientific">Orbilia blumenaviensis</name>
    <dbReference type="NCBI Taxonomy" id="1796055"/>
    <lineage>
        <taxon>Eukaryota</taxon>
        <taxon>Fungi</taxon>
        <taxon>Dikarya</taxon>
        <taxon>Ascomycota</taxon>
        <taxon>Pezizomycotina</taxon>
        <taxon>Orbiliomycetes</taxon>
        <taxon>Orbiliales</taxon>
        <taxon>Orbiliaceae</taxon>
        <taxon>Orbilia</taxon>
    </lineage>
</organism>
<feature type="region of interest" description="Disordered" evidence="1">
    <location>
        <begin position="1"/>
        <end position="66"/>
    </location>
</feature>
<comment type="caution">
    <text evidence="2">The sequence shown here is derived from an EMBL/GenBank/DDBJ whole genome shotgun (WGS) entry which is preliminary data.</text>
</comment>
<dbReference type="Proteomes" id="UP001373714">
    <property type="component" value="Unassembled WGS sequence"/>
</dbReference>
<evidence type="ECO:0000256" key="1">
    <source>
        <dbReference type="SAM" id="MobiDB-lite"/>
    </source>
</evidence>
<dbReference type="InterPro" id="IPR022024">
    <property type="entry name" value="DUF3602"/>
</dbReference>
<dbReference type="PANTHER" id="PTHR34693">
    <property type="entry name" value="PROTEIN PAR32"/>
    <property type="match status" value="1"/>
</dbReference>
<proteinExistence type="predicted"/>
<sequence length="186" mass="20047">MSAPTYVRSGRGGAGNFAPKAAAKPLEVEMQPKPVPVDLEAQQPSDPADATSIVDAPSTTTAPQYKTYARGGAGNWYEPAALKETGTFTSNPVATETPSAEKRSSRVWQGRGGAGNWEADQQMKEEIKRKSLLAQMDEGALAATLHEIKKEAKVEAEKEIQQPKSAHVHVPHLDKHQNLGDEVHDI</sequence>
<dbReference type="AlphaFoldDB" id="A0AAV9VND8"/>
<protein>
    <submittedName>
        <fullName evidence="2">Uncharacterized protein</fullName>
    </submittedName>
</protein>